<reference evidence="7" key="1">
    <citation type="submission" date="2021-03" db="EMBL/GenBank/DDBJ databases">
        <title>Antimicrobial resistance genes in bacteria isolated from Japanese honey, and their potential for conferring macrolide and lincosamide resistance in the American foulbrood pathogen Paenibacillus larvae.</title>
        <authorList>
            <person name="Okamoto M."/>
            <person name="Kumagai M."/>
            <person name="Kanamori H."/>
            <person name="Takamatsu D."/>
        </authorList>
    </citation>
    <scope>NUCLEOTIDE SEQUENCE</scope>
    <source>
        <strain evidence="7">J40TS1</strain>
    </source>
</reference>
<feature type="transmembrane region" description="Helical" evidence="6">
    <location>
        <begin position="98"/>
        <end position="116"/>
    </location>
</feature>
<accession>A0A920CWK9</accession>
<sequence length="250" mass="25813">MTILWIILSMFAMGLLLGFVGAGGSGFMIAILTVIFKVDIHLAMGTALAAMMFTSLSGAVSHFREQNVDLASGVIVGLTGAVGAWFGSTVAFTIPAEIMTWCTAGMLTLSSLVLWLRLTVLRKLVLDVPTTRGVRFILTSSAIGAATGFLSGTFGIGSTPFIQVGLMLLLGLPIRLAAGTTMLVILPIAASAGVGYYYEGSLDTKLLLAVLAGSMTGSYAGAKLTKRAPASVLKFGMVATPIAAACLLLI</sequence>
<dbReference type="PANTHER" id="PTHR43701">
    <property type="entry name" value="MEMBRANE TRANSPORTER PROTEIN MJ0441-RELATED"/>
    <property type="match status" value="1"/>
</dbReference>
<dbReference type="InterPro" id="IPR002781">
    <property type="entry name" value="TM_pro_TauE-like"/>
</dbReference>
<keyword evidence="5 6" id="KW-0472">Membrane</keyword>
<keyword evidence="4 6" id="KW-1133">Transmembrane helix</keyword>
<keyword evidence="8" id="KW-1185">Reference proteome</keyword>
<evidence type="ECO:0000313" key="7">
    <source>
        <dbReference type="EMBL" id="GIP16026.1"/>
    </source>
</evidence>
<name>A0A920CWK9_9BACL</name>
<evidence type="ECO:0000256" key="4">
    <source>
        <dbReference type="ARBA" id="ARBA00022989"/>
    </source>
</evidence>
<comment type="caution">
    <text evidence="7">The sequence shown here is derived from an EMBL/GenBank/DDBJ whole genome shotgun (WGS) entry which is preliminary data.</text>
</comment>
<dbReference type="Pfam" id="PF01925">
    <property type="entry name" value="TauE"/>
    <property type="match status" value="1"/>
</dbReference>
<feature type="transmembrane region" description="Helical" evidence="6">
    <location>
        <begin position="136"/>
        <end position="156"/>
    </location>
</feature>
<evidence type="ECO:0000256" key="2">
    <source>
        <dbReference type="ARBA" id="ARBA00009142"/>
    </source>
</evidence>
<feature type="transmembrane region" description="Helical" evidence="6">
    <location>
        <begin position="70"/>
        <end position="92"/>
    </location>
</feature>
<dbReference type="AlphaFoldDB" id="A0A920CWK9"/>
<evidence type="ECO:0000256" key="1">
    <source>
        <dbReference type="ARBA" id="ARBA00004141"/>
    </source>
</evidence>
<dbReference type="RefSeq" id="WP_213514272.1">
    <property type="nucleotide sequence ID" value="NZ_BOSE01000002.1"/>
</dbReference>
<evidence type="ECO:0000256" key="5">
    <source>
        <dbReference type="ARBA" id="ARBA00023136"/>
    </source>
</evidence>
<proteinExistence type="inferred from homology"/>
<evidence type="ECO:0000313" key="8">
    <source>
        <dbReference type="Proteomes" id="UP000683139"/>
    </source>
</evidence>
<organism evidence="7 8">
    <name type="scientific">Paenibacillus montaniterrae</name>
    <dbReference type="NCBI Taxonomy" id="429341"/>
    <lineage>
        <taxon>Bacteria</taxon>
        <taxon>Bacillati</taxon>
        <taxon>Bacillota</taxon>
        <taxon>Bacilli</taxon>
        <taxon>Bacillales</taxon>
        <taxon>Paenibacillaceae</taxon>
        <taxon>Paenibacillus</taxon>
    </lineage>
</organism>
<gene>
    <name evidence="7" type="ORF">J40TS1_16680</name>
</gene>
<evidence type="ECO:0000256" key="3">
    <source>
        <dbReference type="ARBA" id="ARBA00022692"/>
    </source>
</evidence>
<dbReference type="Proteomes" id="UP000683139">
    <property type="component" value="Unassembled WGS sequence"/>
</dbReference>
<evidence type="ECO:0000256" key="6">
    <source>
        <dbReference type="RuleBase" id="RU363041"/>
    </source>
</evidence>
<comment type="subcellular location">
    <subcellularLocation>
        <location evidence="6">Cell membrane</location>
        <topology evidence="6">Multi-pass membrane protein</topology>
    </subcellularLocation>
    <subcellularLocation>
        <location evidence="1">Membrane</location>
        <topology evidence="1">Multi-pass membrane protein</topology>
    </subcellularLocation>
</comment>
<feature type="transmembrane region" description="Helical" evidence="6">
    <location>
        <begin position="12"/>
        <end position="36"/>
    </location>
</feature>
<dbReference type="InterPro" id="IPR051598">
    <property type="entry name" value="TSUP/Inactive_protease-like"/>
</dbReference>
<feature type="transmembrane region" description="Helical" evidence="6">
    <location>
        <begin position="42"/>
        <end position="63"/>
    </location>
</feature>
<keyword evidence="3 6" id="KW-0812">Transmembrane</keyword>
<comment type="similarity">
    <text evidence="2 6">Belongs to the 4-toluene sulfonate uptake permease (TSUP) (TC 2.A.102) family.</text>
</comment>
<keyword evidence="6" id="KW-1003">Cell membrane</keyword>
<dbReference type="PANTHER" id="PTHR43701:SF2">
    <property type="entry name" value="MEMBRANE TRANSPORTER PROTEIN YJNA-RELATED"/>
    <property type="match status" value="1"/>
</dbReference>
<dbReference type="EMBL" id="BOSE01000002">
    <property type="protein sequence ID" value="GIP16026.1"/>
    <property type="molecule type" value="Genomic_DNA"/>
</dbReference>
<protein>
    <recommendedName>
        <fullName evidence="6">Probable membrane transporter protein</fullName>
    </recommendedName>
</protein>
<feature type="transmembrane region" description="Helical" evidence="6">
    <location>
        <begin position="176"/>
        <end position="198"/>
    </location>
</feature>
<dbReference type="GO" id="GO:0005886">
    <property type="term" value="C:plasma membrane"/>
    <property type="evidence" value="ECO:0007669"/>
    <property type="project" value="UniProtKB-SubCell"/>
</dbReference>